<evidence type="ECO:0000313" key="3">
    <source>
        <dbReference type="Proteomes" id="UP000256709"/>
    </source>
</evidence>
<gene>
    <name evidence="2" type="ORF">B7R21_05085</name>
</gene>
<accession>A0A3E0W077</accession>
<feature type="compositionally biased region" description="Polar residues" evidence="1">
    <location>
        <begin position="174"/>
        <end position="184"/>
    </location>
</feature>
<reference evidence="2 3" key="1">
    <citation type="submission" date="2017-04" db="EMBL/GenBank/DDBJ databases">
        <title>Comparative genome analysis of Subtercola boreus.</title>
        <authorList>
            <person name="Cho Y.-J."/>
            <person name="Cho A."/>
            <person name="Kim O.-S."/>
            <person name="Lee J.-I."/>
        </authorList>
    </citation>
    <scope>NUCLEOTIDE SEQUENCE [LARGE SCALE GENOMIC DNA]</scope>
    <source>
        <strain evidence="2 3">P27444</strain>
    </source>
</reference>
<dbReference type="Proteomes" id="UP000256709">
    <property type="component" value="Unassembled WGS sequence"/>
</dbReference>
<dbReference type="AlphaFoldDB" id="A0A3E0W077"/>
<evidence type="ECO:0000313" key="2">
    <source>
        <dbReference type="EMBL" id="RFA15391.1"/>
    </source>
</evidence>
<feature type="region of interest" description="Disordered" evidence="1">
    <location>
        <begin position="153"/>
        <end position="184"/>
    </location>
</feature>
<comment type="caution">
    <text evidence="2">The sequence shown here is derived from an EMBL/GenBank/DDBJ whole genome shotgun (WGS) entry which is preliminary data.</text>
</comment>
<dbReference type="EMBL" id="NBXA01000007">
    <property type="protein sequence ID" value="RFA15391.1"/>
    <property type="molecule type" value="Genomic_DNA"/>
</dbReference>
<protein>
    <submittedName>
        <fullName evidence="2">Uncharacterized protein</fullName>
    </submittedName>
</protein>
<proteinExistence type="predicted"/>
<sequence length="184" mass="20050">MATMNHIVVGALRSGDPYDPEQIARFVDAELRALVLEQASLAAHMRRLMAEFPPSFRRSTTISDHHLLVQRRVVYSALSTKLDRLRLDGEFVPAAVDSSRQWAWSELSHAIEVRLDAAGGLPASDPGYAAHREARMRAVRDVDLAELDARLPRALSSRGTETPGIRSRVGPPQGGTSTSEGAGT</sequence>
<evidence type="ECO:0000256" key="1">
    <source>
        <dbReference type="SAM" id="MobiDB-lite"/>
    </source>
</evidence>
<organism evidence="2 3">
    <name type="scientific">Subtercola boreus</name>
    <dbReference type="NCBI Taxonomy" id="120213"/>
    <lineage>
        <taxon>Bacteria</taxon>
        <taxon>Bacillati</taxon>
        <taxon>Actinomycetota</taxon>
        <taxon>Actinomycetes</taxon>
        <taxon>Micrococcales</taxon>
        <taxon>Microbacteriaceae</taxon>
        <taxon>Subtercola</taxon>
    </lineage>
</organism>
<name>A0A3E0W077_9MICO</name>